<evidence type="ECO:0000256" key="2">
    <source>
        <dbReference type="ARBA" id="ARBA00022692"/>
    </source>
</evidence>
<keyword evidence="4 5" id="KW-0472">Membrane</keyword>
<evidence type="ECO:0000256" key="3">
    <source>
        <dbReference type="ARBA" id="ARBA00022989"/>
    </source>
</evidence>
<dbReference type="PANTHER" id="PTHR11863">
    <property type="entry name" value="STEROL DESATURASE"/>
    <property type="match status" value="1"/>
</dbReference>
<keyword evidence="2 5" id="KW-0812">Transmembrane</keyword>
<keyword evidence="8" id="KW-1185">Reference proteome</keyword>
<dbReference type="Pfam" id="PF04116">
    <property type="entry name" value="FA_hydroxylase"/>
    <property type="match status" value="1"/>
</dbReference>
<protein>
    <submittedName>
        <fullName evidence="7">Sterol desaturase family protein</fullName>
    </submittedName>
</protein>
<dbReference type="InterPro" id="IPR050307">
    <property type="entry name" value="Sterol_Desaturase_Related"/>
</dbReference>
<evidence type="ECO:0000259" key="6">
    <source>
        <dbReference type="Pfam" id="PF04116"/>
    </source>
</evidence>
<evidence type="ECO:0000256" key="4">
    <source>
        <dbReference type="ARBA" id="ARBA00023136"/>
    </source>
</evidence>
<comment type="subcellular location">
    <subcellularLocation>
        <location evidence="1">Membrane</location>
    </subcellularLocation>
</comment>
<reference evidence="7 8" key="1">
    <citation type="submission" date="2020-02" db="EMBL/GenBank/DDBJ databases">
        <authorList>
            <person name="Liang J."/>
        </authorList>
    </citation>
    <scope>NUCLEOTIDE SEQUENCE [LARGE SCALE GENOMIC DNA]</scope>
    <source>
        <strain evidence="7 8">L22-9</strain>
    </source>
</reference>
<sequence length="378" mass="43380">MDAFSLVYQHLNAWVIAPVTQQFLGIFNLNGRFGVLFLCASYGVAYGLFRFRKHRRLTDARSFWQFIGGSQVYLHRSALLDYRYYFVRAILKIALVLPIVHLVDPYILRSGDYSAFFSNLWGARPRLGENLSLALFYGLGVFLVKDFVHYWAHRAFHSRWLWAFHKVHHSAPVLVPATASRVHFVEKIVEKLGITACLGLFAGGFWYACGGEISRYTLFGVTYLVFIFNSLAANLRHTHVWLSFGPVLEHVLNSPAQHQIHHSDAPRHFNRNFGVNLSLWDWMFGTLYVTRSQPEHLRFGTGEQDHQRYLTVYSLIVTPFVETARKCLPTFSYPGQHATMHATPAIGSVSAETREAERNPARNAHEFLQEAPRFVEKS</sequence>
<evidence type="ECO:0000313" key="8">
    <source>
        <dbReference type="Proteomes" id="UP000509545"/>
    </source>
</evidence>
<accession>A0A6N1CNE9</accession>
<feature type="domain" description="Fatty acid hydroxylase" evidence="6">
    <location>
        <begin position="141"/>
        <end position="286"/>
    </location>
</feature>
<dbReference type="GO" id="GO:0016020">
    <property type="term" value="C:membrane"/>
    <property type="evidence" value="ECO:0007669"/>
    <property type="project" value="UniProtKB-SubCell"/>
</dbReference>
<evidence type="ECO:0000313" key="7">
    <source>
        <dbReference type="EMBL" id="QKS85407.1"/>
    </source>
</evidence>
<proteinExistence type="predicted"/>
<keyword evidence="3 5" id="KW-1133">Transmembrane helix</keyword>
<dbReference type="Proteomes" id="UP000509545">
    <property type="component" value="Chromosome"/>
</dbReference>
<dbReference type="GO" id="GO:0005506">
    <property type="term" value="F:iron ion binding"/>
    <property type="evidence" value="ECO:0007669"/>
    <property type="project" value="InterPro"/>
</dbReference>
<evidence type="ECO:0000256" key="1">
    <source>
        <dbReference type="ARBA" id="ARBA00004370"/>
    </source>
</evidence>
<feature type="transmembrane region" description="Helical" evidence="5">
    <location>
        <begin position="33"/>
        <end position="51"/>
    </location>
</feature>
<dbReference type="EMBL" id="CP048810">
    <property type="protein sequence ID" value="QKS85407.1"/>
    <property type="molecule type" value="Genomic_DNA"/>
</dbReference>
<evidence type="ECO:0000256" key="5">
    <source>
        <dbReference type="SAM" id="Phobius"/>
    </source>
</evidence>
<feature type="transmembrane region" description="Helical" evidence="5">
    <location>
        <begin position="131"/>
        <end position="152"/>
    </location>
</feature>
<dbReference type="GO" id="GO:0016491">
    <property type="term" value="F:oxidoreductase activity"/>
    <property type="evidence" value="ECO:0007669"/>
    <property type="project" value="InterPro"/>
</dbReference>
<dbReference type="GO" id="GO:0008610">
    <property type="term" value="P:lipid biosynthetic process"/>
    <property type="evidence" value="ECO:0007669"/>
    <property type="project" value="InterPro"/>
</dbReference>
<dbReference type="AlphaFoldDB" id="A0A6N1CNE9"/>
<dbReference type="KEGG" id="pbz:GN234_27230"/>
<gene>
    <name evidence="7" type="ORF">GN234_27230</name>
</gene>
<dbReference type="RefSeq" id="WP_176689341.1">
    <property type="nucleotide sequence ID" value="NZ_CP048810.1"/>
</dbReference>
<name>A0A6N1CNE9_9PSED</name>
<feature type="transmembrane region" description="Helical" evidence="5">
    <location>
        <begin position="188"/>
        <end position="207"/>
    </location>
</feature>
<feature type="transmembrane region" description="Helical" evidence="5">
    <location>
        <begin position="213"/>
        <end position="232"/>
    </location>
</feature>
<feature type="transmembrane region" description="Helical" evidence="5">
    <location>
        <begin position="85"/>
        <end position="103"/>
    </location>
</feature>
<organism evidence="7 8">
    <name type="scientific">Pseudomonas bijieensis</name>
    <dbReference type="NCBI Taxonomy" id="2681983"/>
    <lineage>
        <taxon>Bacteria</taxon>
        <taxon>Pseudomonadati</taxon>
        <taxon>Pseudomonadota</taxon>
        <taxon>Gammaproteobacteria</taxon>
        <taxon>Pseudomonadales</taxon>
        <taxon>Pseudomonadaceae</taxon>
        <taxon>Pseudomonas</taxon>
    </lineage>
</organism>
<dbReference type="InterPro" id="IPR006694">
    <property type="entry name" value="Fatty_acid_hydroxylase"/>
</dbReference>